<evidence type="ECO:0000256" key="1">
    <source>
        <dbReference type="SAM" id="Phobius"/>
    </source>
</evidence>
<evidence type="ECO:0000313" key="3">
    <source>
        <dbReference type="Proteomes" id="UP000483432"/>
    </source>
</evidence>
<protein>
    <recommendedName>
        <fullName evidence="4">YtkA-like domain-containing protein</fullName>
    </recommendedName>
</protein>
<comment type="caution">
    <text evidence="2">The sequence shown here is derived from an EMBL/GenBank/DDBJ whole genome shotgun (WGS) entry which is preliminary data.</text>
</comment>
<keyword evidence="1" id="KW-0812">Transmembrane</keyword>
<proteinExistence type="predicted"/>
<sequence>MELKRVAVPLLLIVMLVAIAVAGYWFKRPAEAHAVACVDPLAGCTFSHRDAVVKVLFRTLPTPLEPFVLNMNAPGARQISVAFQMNGMDMGFNRYDLRPSDAGVFSAKIILPMCISGRHDWTMVIDIDGVHYALPFRTQ</sequence>
<gene>
    <name evidence="2" type="ORF">GZ085_05530</name>
</gene>
<evidence type="ECO:0008006" key="4">
    <source>
        <dbReference type="Google" id="ProtNLM"/>
    </source>
</evidence>
<keyword evidence="1" id="KW-1133">Transmembrane helix</keyword>
<feature type="transmembrane region" description="Helical" evidence="1">
    <location>
        <begin position="6"/>
        <end position="26"/>
    </location>
</feature>
<name>A0A7C9P6Z6_9PROT</name>
<organism evidence="2 3">
    <name type="scientific">Sulfuriferula multivorans</name>
    <dbReference type="NCBI Taxonomy" id="1559896"/>
    <lineage>
        <taxon>Bacteria</taxon>
        <taxon>Pseudomonadati</taxon>
        <taxon>Pseudomonadota</taxon>
        <taxon>Betaproteobacteria</taxon>
        <taxon>Nitrosomonadales</taxon>
        <taxon>Sulfuricellaceae</taxon>
        <taxon>Sulfuriferula</taxon>
    </lineage>
</organism>
<accession>A0A7C9P6Z6</accession>
<keyword evidence="1" id="KW-0472">Membrane</keyword>
<dbReference type="AlphaFoldDB" id="A0A7C9P6Z6"/>
<dbReference type="EMBL" id="JAAFGW010000061">
    <property type="protein sequence ID" value="NDP47847.1"/>
    <property type="molecule type" value="Genomic_DNA"/>
</dbReference>
<reference evidence="2 3" key="1">
    <citation type="submission" date="2019-09" db="EMBL/GenBank/DDBJ databases">
        <title>H2 Metabolism Revealed by Metagenomic Analysis in Subglacial Sediment of East Antarctica.</title>
        <authorList>
            <person name="Yang Z."/>
            <person name="Zhang Y."/>
            <person name="Lv Y."/>
            <person name="Yan W."/>
            <person name="Xiao X."/>
            <person name="Sun B."/>
            <person name="Ma H."/>
        </authorList>
    </citation>
    <scope>NUCLEOTIDE SEQUENCE [LARGE SCALE GENOMIC DNA]</scope>
    <source>
        <strain evidence="2">Bin2_2</strain>
    </source>
</reference>
<evidence type="ECO:0000313" key="2">
    <source>
        <dbReference type="EMBL" id="NDP47847.1"/>
    </source>
</evidence>
<dbReference type="Proteomes" id="UP000483432">
    <property type="component" value="Unassembled WGS sequence"/>
</dbReference>